<protein>
    <submittedName>
        <fullName evidence="2">Metalloprotease m41</fullName>
    </submittedName>
</protein>
<name>S3CP82_OPHP1</name>
<sequence length="794" mass="86656">MSTAEERNRDLEELVKKLKRQNEEAELKLKEAEEKAKLDKEAAEREKEKANVAKEAAEREKEKANVAKEAAEERANVLEQHQAPTSFVNYIRSVEQYVYSTLSVERDSSKTSTVQSVTSVVDKFYPQHFQPWTDFAALHNTTFDRLEAVFANNAVFAPMISAETIGNDLSPRIANEFSLYPFLRAAIEKPASRVVSKYLRVTSHPHINAVKFRNHYYGVTPTIGQQVGEEGAEGVESAQNPLPSSSLSLRPAKRRSPVKELGIPDRWLFAIHDGEKMERILVGEVKPAHILHSEKLSRVMSAPPSDDFFPQAAKQDGVAPTLGSAVPGSMYVAKAICQAYHYMIASGLEYGYVASGDGLVFLRVLEDSPNTLYYFWSVFPVHQSETTATAREPRETAMAHMATLCMLALESTPRPPTWIADRDSDLNRWPKSAATGSSLTQTAFPLLPRDEDGGGGASGSGAAGGAAGGTDGMGGDGSSRVGGGTTSGGQKRPRSTTTTTATGNKATANEVRVESAETDLPALPYCTQGCLRSLCRGQPLDDKCPNMELHRAAACSQGVDSRHHALTASQLQSRLVAQLDKEMSRDCENLLWDGFFGRYGVLFKLTVTGFGYTFVGKAVQHAHYYVLAHEATIYAALENFQGRLIPVCLGLIELERSIPLGNCQYVAHMLLMAYAGTAGRARNAPGSVDLDVEEEKTTSALYAAGLDNDDIHGGNFAWNEETQCVMQFDFDQAGMRAVALDPSPAPAKPATPTASLRSPLMAKRDLYEYRSSNAMQDERDIVTKRARGPHTTVS</sequence>
<dbReference type="GO" id="GO:0008237">
    <property type="term" value="F:metallopeptidase activity"/>
    <property type="evidence" value="ECO:0007669"/>
    <property type="project" value="UniProtKB-KW"/>
</dbReference>
<feature type="region of interest" description="Disordered" evidence="1">
    <location>
        <begin position="27"/>
        <end position="61"/>
    </location>
</feature>
<feature type="compositionally biased region" description="Polar residues" evidence="1">
    <location>
        <begin position="434"/>
        <end position="443"/>
    </location>
</feature>
<gene>
    <name evidence="2" type="ORF">F503_00673</name>
</gene>
<dbReference type="OrthoDB" id="2156052at2759"/>
<dbReference type="Proteomes" id="UP000016923">
    <property type="component" value="Unassembled WGS sequence"/>
</dbReference>
<feature type="compositionally biased region" description="Low complexity" evidence="1">
    <location>
        <begin position="496"/>
        <end position="508"/>
    </location>
</feature>
<feature type="region of interest" description="Disordered" evidence="1">
    <location>
        <begin position="230"/>
        <end position="251"/>
    </location>
</feature>
<evidence type="ECO:0000313" key="2">
    <source>
        <dbReference type="EMBL" id="EPE02405.1"/>
    </source>
</evidence>
<feature type="compositionally biased region" description="Gly residues" evidence="1">
    <location>
        <begin position="454"/>
        <end position="487"/>
    </location>
</feature>
<feature type="region of interest" description="Disordered" evidence="1">
    <location>
        <begin position="771"/>
        <end position="794"/>
    </location>
</feature>
<keyword evidence="2" id="KW-0645">Protease</keyword>
<keyword evidence="3" id="KW-1185">Reference proteome</keyword>
<evidence type="ECO:0000256" key="1">
    <source>
        <dbReference type="SAM" id="MobiDB-lite"/>
    </source>
</evidence>
<dbReference type="EMBL" id="KE148179">
    <property type="protein sequence ID" value="EPE02405.1"/>
    <property type="molecule type" value="Genomic_DNA"/>
</dbReference>
<evidence type="ECO:0000313" key="3">
    <source>
        <dbReference type="Proteomes" id="UP000016923"/>
    </source>
</evidence>
<keyword evidence="2" id="KW-0482">Metalloprotease</keyword>
<keyword evidence="2" id="KW-0378">Hydrolase</keyword>
<organism evidence="2 3">
    <name type="scientific">Ophiostoma piceae (strain UAMH 11346)</name>
    <name type="common">Sap stain fungus</name>
    <dbReference type="NCBI Taxonomy" id="1262450"/>
    <lineage>
        <taxon>Eukaryota</taxon>
        <taxon>Fungi</taxon>
        <taxon>Dikarya</taxon>
        <taxon>Ascomycota</taxon>
        <taxon>Pezizomycotina</taxon>
        <taxon>Sordariomycetes</taxon>
        <taxon>Sordariomycetidae</taxon>
        <taxon>Ophiostomatales</taxon>
        <taxon>Ophiostomataceae</taxon>
        <taxon>Ophiostoma</taxon>
    </lineage>
</organism>
<feature type="region of interest" description="Disordered" evidence="1">
    <location>
        <begin position="429"/>
        <end position="515"/>
    </location>
</feature>
<dbReference type="VEuPathDB" id="FungiDB:F503_00673"/>
<dbReference type="AlphaFoldDB" id="S3CP82"/>
<proteinExistence type="predicted"/>
<accession>S3CP82</accession>
<dbReference type="HOGENOM" id="CLU_010672_2_0_1"/>
<reference evidence="2 3" key="1">
    <citation type="journal article" date="2013" name="BMC Genomics">
        <title>The genome and transcriptome of the pine saprophyte Ophiostoma piceae, and a comparison with the bark beetle-associated pine pathogen Grosmannia clavigera.</title>
        <authorList>
            <person name="Haridas S."/>
            <person name="Wang Y."/>
            <person name="Lim L."/>
            <person name="Massoumi Alamouti S."/>
            <person name="Jackman S."/>
            <person name="Docking R."/>
            <person name="Robertson G."/>
            <person name="Birol I."/>
            <person name="Bohlmann J."/>
            <person name="Breuil C."/>
        </authorList>
    </citation>
    <scope>NUCLEOTIDE SEQUENCE [LARGE SCALE GENOMIC DNA]</scope>
    <source>
        <strain evidence="2 3">UAMH 11346</strain>
    </source>
</reference>
<dbReference type="STRING" id="1262450.S3CP82"/>
<dbReference type="eggNOG" id="ENOG502SH9U">
    <property type="taxonomic scope" value="Eukaryota"/>
</dbReference>
<dbReference type="CDD" id="cd06503">
    <property type="entry name" value="ATP-synt_Fo_b"/>
    <property type="match status" value="1"/>
</dbReference>
<dbReference type="GO" id="GO:0006508">
    <property type="term" value="P:proteolysis"/>
    <property type="evidence" value="ECO:0007669"/>
    <property type="project" value="UniProtKB-KW"/>
</dbReference>
<feature type="compositionally biased region" description="Low complexity" evidence="1">
    <location>
        <begin position="241"/>
        <end position="250"/>
    </location>
</feature>